<sequence length="160" mass="17539">MSLRHSPSPSPSPSETITTTTLLKSKNPTHSSSVACLLSSPDLNTASTARLARSALRNGRWRTSAPIEEILTLHDSQNLDDGRVLDQMLRDVEWEIWLLSDVLNWFRIVVPDGIVELVAGVDGGTLADWASEGGDKEGDDGEKDGETHGDFCCCWWSTRC</sequence>
<name>A0AAV9QAD2_9PEZI</name>
<dbReference type="EMBL" id="JAXLQG010000007">
    <property type="protein sequence ID" value="KAK5537526.1"/>
    <property type="molecule type" value="Genomic_DNA"/>
</dbReference>
<comment type="caution">
    <text evidence="1">The sequence shown here is derived from an EMBL/GenBank/DDBJ whole genome shotgun (WGS) entry which is preliminary data.</text>
</comment>
<feature type="non-terminal residue" evidence="1">
    <location>
        <position position="160"/>
    </location>
</feature>
<dbReference type="Proteomes" id="UP001345827">
    <property type="component" value="Unassembled WGS sequence"/>
</dbReference>
<reference evidence="1 2" key="1">
    <citation type="submission" date="2023-06" db="EMBL/GenBank/DDBJ databases">
        <title>Black Yeasts Isolated from many extreme environments.</title>
        <authorList>
            <person name="Coleine C."/>
            <person name="Stajich J.E."/>
            <person name="Selbmann L."/>
        </authorList>
    </citation>
    <scope>NUCLEOTIDE SEQUENCE [LARGE SCALE GENOMIC DNA]</scope>
    <source>
        <strain evidence="1 2">CCFEE 5887</strain>
    </source>
</reference>
<evidence type="ECO:0000313" key="2">
    <source>
        <dbReference type="Proteomes" id="UP001345827"/>
    </source>
</evidence>
<evidence type="ECO:0000313" key="1">
    <source>
        <dbReference type="EMBL" id="KAK5537526.1"/>
    </source>
</evidence>
<gene>
    <name evidence="1" type="ORF">LTR25_004778</name>
</gene>
<keyword evidence="2" id="KW-1185">Reference proteome</keyword>
<dbReference type="AlphaFoldDB" id="A0AAV9QAD2"/>
<accession>A0AAV9QAD2</accession>
<organism evidence="1 2">
    <name type="scientific">Vermiconidia calcicola</name>
    <dbReference type="NCBI Taxonomy" id="1690605"/>
    <lineage>
        <taxon>Eukaryota</taxon>
        <taxon>Fungi</taxon>
        <taxon>Dikarya</taxon>
        <taxon>Ascomycota</taxon>
        <taxon>Pezizomycotina</taxon>
        <taxon>Dothideomycetes</taxon>
        <taxon>Dothideomycetidae</taxon>
        <taxon>Mycosphaerellales</taxon>
        <taxon>Extremaceae</taxon>
        <taxon>Vermiconidia</taxon>
    </lineage>
</organism>
<protein>
    <submittedName>
        <fullName evidence="1">Uncharacterized protein</fullName>
    </submittedName>
</protein>
<proteinExistence type="predicted"/>